<dbReference type="Gene3D" id="1.10.10.10">
    <property type="entry name" value="Winged helix-like DNA-binding domain superfamily/Winged helix DNA-binding domain"/>
    <property type="match status" value="1"/>
</dbReference>
<dbReference type="GO" id="GO:0005829">
    <property type="term" value="C:cytosol"/>
    <property type="evidence" value="ECO:0007669"/>
    <property type="project" value="TreeGrafter"/>
</dbReference>
<name>A0A9D2T3L5_9FIRM</name>
<protein>
    <recommendedName>
        <fullName evidence="1">Stage 0 sporulation protein A homolog</fullName>
    </recommendedName>
</protein>
<dbReference type="Proteomes" id="UP000823895">
    <property type="component" value="Unassembled WGS sequence"/>
</dbReference>
<reference evidence="12" key="1">
    <citation type="journal article" date="2021" name="PeerJ">
        <title>Extensive microbial diversity within the chicken gut microbiome revealed by metagenomics and culture.</title>
        <authorList>
            <person name="Gilroy R."/>
            <person name="Ravi A."/>
            <person name="Getino M."/>
            <person name="Pursley I."/>
            <person name="Horton D.L."/>
            <person name="Alikhan N.F."/>
            <person name="Baker D."/>
            <person name="Gharbi K."/>
            <person name="Hall N."/>
            <person name="Watson M."/>
            <person name="Adriaenssens E.M."/>
            <person name="Foster-Nyarko E."/>
            <person name="Jarju S."/>
            <person name="Secka A."/>
            <person name="Antonio M."/>
            <person name="Oren A."/>
            <person name="Chaudhuri R.R."/>
            <person name="La Ragione R."/>
            <person name="Hildebrand F."/>
            <person name="Pallen M.J."/>
        </authorList>
    </citation>
    <scope>NUCLEOTIDE SEQUENCE</scope>
    <source>
        <strain evidence="12">CHK165-2605</strain>
    </source>
</reference>
<evidence type="ECO:0000259" key="11">
    <source>
        <dbReference type="PROSITE" id="PS51755"/>
    </source>
</evidence>
<dbReference type="CDD" id="cd00383">
    <property type="entry name" value="trans_reg_C"/>
    <property type="match status" value="1"/>
</dbReference>
<dbReference type="InterPro" id="IPR011006">
    <property type="entry name" value="CheY-like_superfamily"/>
</dbReference>
<feature type="modified residue" description="4-aspartylphosphate" evidence="8">
    <location>
        <position position="54"/>
    </location>
</feature>
<evidence type="ECO:0000256" key="3">
    <source>
        <dbReference type="ARBA" id="ARBA00023012"/>
    </source>
</evidence>
<evidence type="ECO:0000256" key="5">
    <source>
        <dbReference type="ARBA" id="ARBA00023125"/>
    </source>
</evidence>
<sequence>MNENSILVIEDDDILNSGLCYNLQQAGMDPHPAYRLSEGREFLKDNACDLILLDVNMPDGNGFDFARELTSEYSIPFLFITAHNLEDEIIEGLRIGADDYITKPFSLRVVIEKVKTVLNRYPGSRARDCIHCGSLDISLNNRTVRKNGELLSLKPTEFELLTLFLENPTRLLTKDFLMERIWDSKGNFVNDHTVSLNVSRLRSKIADENCEYIRTIYGLGYKWIGDKEKRI</sequence>
<evidence type="ECO:0000256" key="9">
    <source>
        <dbReference type="PROSITE-ProRule" id="PRU01091"/>
    </source>
</evidence>
<evidence type="ECO:0000256" key="6">
    <source>
        <dbReference type="ARBA" id="ARBA00023163"/>
    </source>
</evidence>
<dbReference type="PANTHER" id="PTHR48111:SF40">
    <property type="entry name" value="PHOSPHATE REGULON TRANSCRIPTIONAL REGULATORY PROTEIN PHOB"/>
    <property type="match status" value="1"/>
</dbReference>
<feature type="domain" description="Response regulatory" evidence="10">
    <location>
        <begin position="5"/>
        <end position="118"/>
    </location>
</feature>
<comment type="caution">
    <text evidence="12">The sequence shown here is derived from an EMBL/GenBank/DDBJ whole genome shotgun (WGS) entry which is preliminary data.</text>
</comment>
<evidence type="ECO:0000256" key="7">
    <source>
        <dbReference type="ARBA" id="ARBA00024867"/>
    </source>
</evidence>
<dbReference type="SMART" id="SM00448">
    <property type="entry name" value="REC"/>
    <property type="match status" value="1"/>
</dbReference>
<dbReference type="GO" id="GO:0000976">
    <property type="term" value="F:transcription cis-regulatory region binding"/>
    <property type="evidence" value="ECO:0007669"/>
    <property type="project" value="TreeGrafter"/>
</dbReference>
<organism evidence="12 13">
    <name type="scientific">Candidatus Mediterraneibacter gallistercoris</name>
    <dbReference type="NCBI Taxonomy" id="2838671"/>
    <lineage>
        <taxon>Bacteria</taxon>
        <taxon>Bacillati</taxon>
        <taxon>Bacillota</taxon>
        <taxon>Clostridia</taxon>
        <taxon>Lachnospirales</taxon>
        <taxon>Lachnospiraceae</taxon>
        <taxon>Mediterraneibacter</taxon>
    </lineage>
</organism>
<evidence type="ECO:0000259" key="10">
    <source>
        <dbReference type="PROSITE" id="PS50110"/>
    </source>
</evidence>
<feature type="DNA-binding region" description="OmpR/PhoB-type" evidence="9">
    <location>
        <begin position="127"/>
        <end position="225"/>
    </location>
</feature>
<dbReference type="Gene3D" id="3.40.50.2300">
    <property type="match status" value="1"/>
</dbReference>
<dbReference type="EMBL" id="DWWI01000186">
    <property type="protein sequence ID" value="HJC43770.1"/>
    <property type="molecule type" value="Genomic_DNA"/>
</dbReference>
<evidence type="ECO:0000256" key="1">
    <source>
        <dbReference type="ARBA" id="ARBA00018672"/>
    </source>
</evidence>
<dbReference type="InterPro" id="IPR001867">
    <property type="entry name" value="OmpR/PhoB-type_DNA-bd"/>
</dbReference>
<dbReference type="Pfam" id="PF00486">
    <property type="entry name" value="Trans_reg_C"/>
    <property type="match status" value="1"/>
</dbReference>
<gene>
    <name evidence="12" type="ORF">H9756_08855</name>
</gene>
<evidence type="ECO:0000256" key="8">
    <source>
        <dbReference type="PROSITE-ProRule" id="PRU00169"/>
    </source>
</evidence>
<dbReference type="CDD" id="cd17574">
    <property type="entry name" value="REC_OmpR"/>
    <property type="match status" value="1"/>
</dbReference>
<accession>A0A9D2T3L5</accession>
<keyword evidence="5 9" id="KW-0238">DNA-binding</keyword>
<dbReference type="AlphaFoldDB" id="A0A9D2T3L5"/>
<evidence type="ECO:0000256" key="2">
    <source>
        <dbReference type="ARBA" id="ARBA00022553"/>
    </source>
</evidence>
<dbReference type="InterPro" id="IPR001789">
    <property type="entry name" value="Sig_transdc_resp-reg_receiver"/>
</dbReference>
<dbReference type="GO" id="GO:0032993">
    <property type="term" value="C:protein-DNA complex"/>
    <property type="evidence" value="ECO:0007669"/>
    <property type="project" value="TreeGrafter"/>
</dbReference>
<dbReference type="Pfam" id="PF00072">
    <property type="entry name" value="Response_reg"/>
    <property type="match status" value="1"/>
</dbReference>
<dbReference type="Gene3D" id="6.10.250.690">
    <property type="match status" value="1"/>
</dbReference>
<evidence type="ECO:0000313" key="12">
    <source>
        <dbReference type="EMBL" id="HJC43770.1"/>
    </source>
</evidence>
<dbReference type="GO" id="GO:0006355">
    <property type="term" value="P:regulation of DNA-templated transcription"/>
    <property type="evidence" value="ECO:0007669"/>
    <property type="project" value="InterPro"/>
</dbReference>
<evidence type="ECO:0000256" key="4">
    <source>
        <dbReference type="ARBA" id="ARBA00023015"/>
    </source>
</evidence>
<keyword evidence="2 8" id="KW-0597">Phosphoprotein</keyword>
<dbReference type="InterPro" id="IPR039420">
    <property type="entry name" value="WalR-like"/>
</dbReference>
<keyword evidence="6" id="KW-0804">Transcription</keyword>
<reference evidence="12" key="2">
    <citation type="submission" date="2021-04" db="EMBL/GenBank/DDBJ databases">
        <authorList>
            <person name="Gilroy R."/>
        </authorList>
    </citation>
    <scope>NUCLEOTIDE SEQUENCE</scope>
    <source>
        <strain evidence="12">CHK165-2605</strain>
    </source>
</reference>
<dbReference type="PANTHER" id="PTHR48111">
    <property type="entry name" value="REGULATOR OF RPOS"/>
    <property type="match status" value="1"/>
</dbReference>
<feature type="domain" description="OmpR/PhoB-type" evidence="11">
    <location>
        <begin position="127"/>
        <end position="225"/>
    </location>
</feature>
<proteinExistence type="predicted"/>
<keyword evidence="4" id="KW-0805">Transcription regulation</keyword>
<dbReference type="GO" id="GO:0000156">
    <property type="term" value="F:phosphorelay response regulator activity"/>
    <property type="evidence" value="ECO:0007669"/>
    <property type="project" value="TreeGrafter"/>
</dbReference>
<comment type="function">
    <text evidence="7">May play the central regulatory role in sporulation. It may be an element of the effector pathway responsible for the activation of sporulation genes in response to nutritional stress. Spo0A may act in concert with spo0H (a sigma factor) to control the expression of some genes that are critical to the sporulation process.</text>
</comment>
<dbReference type="InterPro" id="IPR036388">
    <property type="entry name" value="WH-like_DNA-bd_sf"/>
</dbReference>
<evidence type="ECO:0000313" key="13">
    <source>
        <dbReference type="Proteomes" id="UP000823895"/>
    </source>
</evidence>
<keyword evidence="3" id="KW-0902">Two-component regulatory system</keyword>
<dbReference type="PROSITE" id="PS51755">
    <property type="entry name" value="OMPR_PHOB"/>
    <property type="match status" value="1"/>
</dbReference>
<dbReference type="PROSITE" id="PS50110">
    <property type="entry name" value="RESPONSE_REGULATORY"/>
    <property type="match status" value="1"/>
</dbReference>
<dbReference type="SUPFAM" id="SSF52172">
    <property type="entry name" value="CheY-like"/>
    <property type="match status" value="1"/>
</dbReference>
<dbReference type="SMART" id="SM00862">
    <property type="entry name" value="Trans_reg_C"/>
    <property type="match status" value="1"/>
</dbReference>